<protein>
    <submittedName>
        <fullName evidence="2">Uncharacterized protein</fullName>
    </submittedName>
</protein>
<gene>
    <name evidence="2" type="ORF">BD289DRAFT_485602</name>
</gene>
<evidence type="ECO:0000313" key="3">
    <source>
        <dbReference type="Proteomes" id="UP000241462"/>
    </source>
</evidence>
<sequence length="54" mass="6062">MPYSVPVRVMPLLVPLHTFLITPVSAGYTLRIFQMYSGMLHMGQSSKSHLIFAP</sequence>
<keyword evidence="1" id="KW-0472">Membrane</keyword>
<evidence type="ECO:0000313" key="2">
    <source>
        <dbReference type="EMBL" id="PSR79338.1"/>
    </source>
</evidence>
<dbReference type="EMBL" id="KZ678570">
    <property type="protein sequence ID" value="PSR79338.1"/>
    <property type="molecule type" value="Genomic_DNA"/>
</dbReference>
<keyword evidence="1" id="KW-1133">Transmembrane helix</keyword>
<keyword evidence="1" id="KW-0812">Transmembrane</keyword>
<evidence type="ECO:0000256" key="1">
    <source>
        <dbReference type="SAM" id="Phobius"/>
    </source>
</evidence>
<proteinExistence type="predicted"/>
<name>A0A2T2ZY12_9PEZI</name>
<dbReference type="AlphaFoldDB" id="A0A2T2ZY12"/>
<dbReference type="Proteomes" id="UP000241462">
    <property type="component" value="Unassembled WGS sequence"/>
</dbReference>
<accession>A0A2T2ZY12</accession>
<organism evidence="2 3">
    <name type="scientific">Coniella lustricola</name>
    <dbReference type="NCBI Taxonomy" id="2025994"/>
    <lineage>
        <taxon>Eukaryota</taxon>
        <taxon>Fungi</taxon>
        <taxon>Dikarya</taxon>
        <taxon>Ascomycota</taxon>
        <taxon>Pezizomycotina</taxon>
        <taxon>Sordariomycetes</taxon>
        <taxon>Sordariomycetidae</taxon>
        <taxon>Diaporthales</taxon>
        <taxon>Schizoparmaceae</taxon>
        <taxon>Coniella</taxon>
    </lineage>
</organism>
<dbReference type="InParanoid" id="A0A2T2ZY12"/>
<keyword evidence="3" id="KW-1185">Reference proteome</keyword>
<feature type="transmembrane region" description="Helical" evidence="1">
    <location>
        <begin position="12"/>
        <end position="33"/>
    </location>
</feature>
<reference evidence="2 3" key="1">
    <citation type="journal article" date="2018" name="Mycol. Prog.">
        <title>Coniella lustricola, a new species from submerged detritus.</title>
        <authorList>
            <person name="Raudabaugh D.B."/>
            <person name="Iturriaga T."/>
            <person name="Carver A."/>
            <person name="Mondo S."/>
            <person name="Pangilinan J."/>
            <person name="Lipzen A."/>
            <person name="He G."/>
            <person name="Amirebrahimi M."/>
            <person name="Grigoriev I.V."/>
            <person name="Miller A.N."/>
        </authorList>
    </citation>
    <scope>NUCLEOTIDE SEQUENCE [LARGE SCALE GENOMIC DNA]</scope>
    <source>
        <strain evidence="2 3">B22-T-1</strain>
    </source>
</reference>